<gene>
    <name evidence="2" type="ORF">CAL19_02485</name>
</gene>
<comment type="similarity">
    <text evidence="1">Belongs to the RutC family.</text>
</comment>
<dbReference type="GO" id="GO:0005829">
    <property type="term" value="C:cytosol"/>
    <property type="evidence" value="ECO:0007669"/>
    <property type="project" value="TreeGrafter"/>
</dbReference>
<protein>
    <recommendedName>
        <fullName evidence="4">Enamine deaminase RidA</fullName>
    </recommendedName>
</protein>
<dbReference type="SUPFAM" id="SSF55298">
    <property type="entry name" value="YjgF-like"/>
    <property type="match status" value="1"/>
</dbReference>
<dbReference type="Gene3D" id="3.30.1330.40">
    <property type="entry name" value="RutC-like"/>
    <property type="match status" value="1"/>
</dbReference>
<sequence length="164" mass="18336">MGRADQIGRYQDQLRRRRWRTARRVSQGSTGVIMAIIRGNPPSMKNVRASVYNHYVRVDQPKSLIFVSGQLARDDEGNQVGVGSMLEQTRQCLRNVEKCLEAAGAALSDVVWTTVYTTDIREFKQIVAAREEFCKTNLPTSTMVEVSHLSEPGLLVEIQVIAAA</sequence>
<organism evidence="2 3">
    <name type="scientific">Bordetella genomosp. 7</name>
    <dbReference type="NCBI Taxonomy" id="1416805"/>
    <lineage>
        <taxon>Bacteria</taxon>
        <taxon>Pseudomonadati</taxon>
        <taxon>Pseudomonadota</taxon>
        <taxon>Betaproteobacteria</taxon>
        <taxon>Burkholderiales</taxon>
        <taxon>Alcaligenaceae</taxon>
        <taxon>Bordetella</taxon>
    </lineage>
</organism>
<dbReference type="CDD" id="cd00448">
    <property type="entry name" value="YjgF_YER057c_UK114_family"/>
    <property type="match status" value="1"/>
</dbReference>
<dbReference type="Proteomes" id="UP000216947">
    <property type="component" value="Unassembled WGS sequence"/>
</dbReference>
<dbReference type="GO" id="GO:0019239">
    <property type="term" value="F:deaminase activity"/>
    <property type="evidence" value="ECO:0007669"/>
    <property type="project" value="TreeGrafter"/>
</dbReference>
<keyword evidence="3" id="KW-1185">Reference proteome</keyword>
<dbReference type="EMBL" id="NEVK01000003">
    <property type="protein sequence ID" value="OZI24406.1"/>
    <property type="molecule type" value="Genomic_DNA"/>
</dbReference>
<name>A0A261RH94_9BORD</name>
<accession>A0A261RH94</accession>
<dbReference type="PANTHER" id="PTHR11803">
    <property type="entry name" value="2-IMINOBUTANOATE/2-IMINOPROPANOATE DEAMINASE RIDA"/>
    <property type="match status" value="1"/>
</dbReference>
<reference evidence="3" key="1">
    <citation type="submission" date="2017-05" db="EMBL/GenBank/DDBJ databases">
        <title>Complete and WGS of Bordetella genogroups.</title>
        <authorList>
            <person name="Spilker T."/>
            <person name="Lipuma J."/>
        </authorList>
    </citation>
    <scope>NUCLEOTIDE SEQUENCE [LARGE SCALE GENOMIC DNA]</scope>
    <source>
        <strain evidence="3">AU18089</strain>
    </source>
</reference>
<evidence type="ECO:0008006" key="4">
    <source>
        <dbReference type="Google" id="ProtNLM"/>
    </source>
</evidence>
<dbReference type="InterPro" id="IPR006175">
    <property type="entry name" value="YjgF/YER057c/UK114"/>
</dbReference>
<dbReference type="InterPro" id="IPR035959">
    <property type="entry name" value="RutC-like_sf"/>
</dbReference>
<comment type="caution">
    <text evidence="2">The sequence shown here is derived from an EMBL/GenBank/DDBJ whole genome shotgun (WGS) entry which is preliminary data.</text>
</comment>
<dbReference type="PANTHER" id="PTHR11803:SF58">
    <property type="entry name" value="PROTEIN HMF1-RELATED"/>
    <property type="match status" value="1"/>
</dbReference>
<evidence type="ECO:0000256" key="1">
    <source>
        <dbReference type="ARBA" id="ARBA00010552"/>
    </source>
</evidence>
<dbReference type="AlphaFoldDB" id="A0A261RH94"/>
<dbReference type="Pfam" id="PF01042">
    <property type="entry name" value="Ribonuc_L-PSP"/>
    <property type="match status" value="1"/>
</dbReference>
<proteinExistence type="inferred from homology"/>
<evidence type="ECO:0000313" key="2">
    <source>
        <dbReference type="EMBL" id="OZI24406.1"/>
    </source>
</evidence>
<evidence type="ECO:0000313" key="3">
    <source>
        <dbReference type="Proteomes" id="UP000216947"/>
    </source>
</evidence>